<keyword evidence="4" id="KW-1185">Reference proteome</keyword>
<dbReference type="InterPro" id="IPR027417">
    <property type="entry name" value="P-loop_NTPase"/>
</dbReference>
<sequence length="378" mass="43415">MKTWQEISTASDSLIIEWAESQPWCAPMRNCQQDPQWHAEGDVWTHTRMVLDELLQLDEYADLPRHEQIVLLLTAIFHDSGKPATTIVEESTGRIRSPKHAAIGTRIARRQLMEIGCPLEIREHVCHLVLFHGRPPYLGSNRSAADDVIRVSTFLCNRMLYLFALADTRGRICTSSENGNPEEILELWKLESQELNCFDSHYEFSNDHARFLYYRSQLDNLHYQPFEDFRCRMTLTSGLPGAGKDNWLEENRGDLPVVSLDSIRRDLKVDPKGNQGVVIQKAKEMCRHFLRDRVDFAVSATNVTRQIRQLWIDLGASYNARIEIAYVEPPLGVIYEQNRSREGIDAVPAKVIDRLISKLDPPTLAECHELIVATDHRQ</sequence>
<feature type="domain" description="HD" evidence="2">
    <location>
        <begin position="43"/>
        <end position="135"/>
    </location>
</feature>
<keyword evidence="1" id="KW-0547">Nucleotide-binding</keyword>
<dbReference type="PANTHER" id="PTHR47545">
    <property type="entry name" value="MULTIFUNCTIONAL CCA PROTEIN"/>
    <property type="match status" value="1"/>
</dbReference>
<protein>
    <recommendedName>
        <fullName evidence="2">HD domain-containing protein</fullName>
    </recommendedName>
</protein>
<dbReference type="GO" id="GO:0000166">
    <property type="term" value="F:nucleotide binding"/>
    <property type="evidence" value="ECO:0007669"/>
    <property type="project" value="UniProtKB-KW"/>
</dbReference>
<evidence type="ECO:0000313" key="3">
    <source>
        <dbReference type="EMBL" id="QEG25261.1"/>
    </source>
</evidence>
<dbReference type="STRING" id="980251.GCA_001642875_03777"/>
<dbReference type="CDD" id="cd00077">
    <property type="entry name" value="HDc"/>
    <property type="match status" value="1"/>
</dbReference>
<reference evidence="3 4" key="1">
    <citation type="submission" date="2019-08" db="EMBL/GenBank/DDBJ databases">
        <title>Deep-cultivation of Planctomycetes and their phenomic and genomic characterization uncovers novel biology.</title>
        <authorList>
            <person name="Wiegand S."/>
            <person name="Jogler M."/>
            <person name="Boedeker C."/>
            <person name="Pinto D."/>
            <person name="Vollmers J."/>
            <person name="Rivas-Marin E."/>
            <person name="Kohn T."/>
            <person name="Peeters S.H."/>
            <person name="Heuer A."/>
            <person name="Rast P."/>
            <person name="Oberbeckmann S."/>
            <person name="Bunk B."/>
            <person name="Jeske O."/>
            <person name="Meyerdierks A."/>
            <person name="Storesund J.E."/>
            <person name="Kallscheuer N."/>
            <person name="Luecker S."/>
            <person name="Lage O.M."/>
            <person name="Pohl T."/>
            <person name="Merkel B.J."/>
            <person name="Hornburger P."/>
            <person name="Mueller R.-W."/>
            <person name="Bruemmer F."/>
            <person name="Labrenz M."/>
            <person name="Spormann A.M."/>
            <person name="Op den Camp H."/>
            <person name="Overmann J."/>
            <person name="Amann R."/>
            <person name="Jetten M.S.M."/>
            <person name="Mascher T."/>
            <person name="Medema M.H."/>
            <person name="Devos D.P."/>
            <person name="Kaster A.-K."/>
            <person name="Ovreas L."/>
            <person name="Rohde M."/>
            <person name="Galperin M.Y."/>
            <person name="Jogler C."/>
        </authorList>
    </citation>
    <scope>NUCLEOTIDE SEQUENCE [LARGE SCALE GENOMIC DNA]</scope>
    <source>
        <strain evidence="3 4">FC18</strain>
    </source>
</reference>
<accession>A0A5B9PRX1</accession>
<evidence type="ECO:0000256" key="1">
    <source>
        <dbReference type="ARBA" id="ARBA00022741"/>
    </source>
</evidence>
<dbReference type="Pfam" id="PF13671">
    <property type="entry name" value="AAA_33"/>
    <property type="match status" value="1"/>
</dbReference>
<dbReference type="SUPFAM" id="SSF52540">
    <property type="entry name" value="P-loop containing nucleoside triphosphate hydrolases"/>
    <property type="match status" value="1"/>
</dbReference>
<dbReference type="KEGG" id="mff:MFFC18_51850"/>
<name>A0A5B9PRX1_9BACT</name>
<dbReference type="OrthoDB" id="9805698at2"/>
<dbReference type="InterPro" id="IPR050124">
    <property type="entry name" value="tRNA_CCA-adding_enzyme"/>
</dbReference>
<dbReference type="Gene3D" id="3.40.50.300">
    <property type="entry name" value="P-loop containing nucleotide triphosphate hydrolases"/>
    <property type="match status" value="1"/>
</dbReference>
<dbReference type="InterPro" id="IPR003607">
    <property type="entry name" value="HD/PDEase_dom"/>
</dbReference>
<dbReference type="Pfam" id="PF01966">
    <property type="entry name" value="HD"/>
    <property type="match status" value="1"/>
</dbReference>
<evidence type="ECO:0000313" key="4">
    <source>
        <dbReference type="Proteomes" id="UP000322214"/>
    </source>
</evidence>
<organism evidence="3 4">
    <name type="scientific">Mariniblastus fucicola</name>
    <dbReference type="NCBI Taxonomy" id="980251"/>
    <lineage>
        <taxon>Bacteria</taxon>
        <taxon>Pseudomonadati</taxon>
        <taxon>Planctomycetota</taxon>
        <taxon>Planctomycetia</taxon>
        <taxon>Pirellulales</taxon>
        <taxon>Pirellulaceae</taxon>
        <taxon>Mariniblastus</taxon>
    </lineage>
</organism>
<proteinExistence type="predicted"/>
<evidence type="ECO:0000259" key="2">
    <source>
        <dbReference type="Pfam" id="PF01966"/>
    </source>
</evidence>
<dbReference type="AlphaFoldDB" id="A0A5B9PRX1"/>
<gene>
    <name evidence="3" type="ORF">MFFC18_51850</name>
</gene>
<dbReference type="EMBL" id="CP042912">
    <property type="protein sequence ID" value="QEG25261.1"/>
    <property type="molecule type" value="Genomic_DNA"/>
</dbReference>
<dbReference type="Gene3D" id="1.10.3090.10">
    <property type="entry name" value="cca-adding enzyme, domain 2"/>
    <property type="match status" value="1"/>
</dbReference>
<dbReference type="RefSeq" id="WP_075085783.1">
    <property type="nucleotide sequence ID" value="NZ_CP042912.1"/>
</dbReference>
<dbReference type="Proteomes" id="UP000322214">
    <property type="component" value="Chromosome"/>
</dbReference>
<dbReference type="InterPro" id="IPR006674">
    <property type="entry name" value="HD_domain"/>
</dbReference>
<dbReference type="PANTHER" id="PTHR47545:SF1">
    <property type="entry name" value="MULTIFUNCTIONAL CCA PROTEIN"/>
    <property type="match status" value="1"/>
</dbReference>
<dbReference type="SUPFAM" id="SSF109604">
    <property type="entry name" value="HD-domain/PDEase-like"/>
    <property type="match status" value="1"/>
</dbReference>